<evidence type="ECO:0000313" key="1">
    <source>
        <dbReference type="EMBL" id="MBU5592252.1"/>
    </source>
</evidence>
<keyword evidence="2" id="KW-1185">Reference proteome</keyword>
<gene>
    <name evidence="1" type="ORF">KQI89_10805</name>
</gene>
<protein>
    <submittedName>
        <fullName evidence="1">SIMPL domain-containing protein</fullName>
    </submittedName>
</protein>
<dbReference type="InterPro" id="IPR052022">
    <property type="entry name" value="26kDa_periplasmic_antigen"/>
</dbReference>
<dbReference type="PANTHER" id="PTHR34387">
    <property type="entry name" value="SLR1258 PROTEIN"/>
    <property type="match status" value="1"/>
</dbReference>
<comment type="caution">
    <text evidence="1">The sequence shown here is derived from an EMBL/GenBank/DDBJ whole genome shotgun (WGS) entry which is preliminary data.</text>
</comment>
<dbReference type="InterPro" id="IPR007497">
    <property type="entry name" value="SIMPL/DUF541"/>
</dbReference>
<dbReference type="Proteomes" id="UP000736583">
    <property type="component" value="Unassembled WGS sequence"/>
</dbReference>
<sequence length="217" mass="23969">MINYGFYNSNPTWQNHGTMKINGVGMLKVEPNMAIIRLGVITENISLEEAQRENTLKSTSVINQLYQMGIPKNQIQTASYNIEPQYDFVEGKQVFRGYKVTNILSVTMKDLSRIGEVIDSATSSGANSVSNIVFDLEDPSIYYNQALNLAIRNAVIKALEVGNKLGVNVNEIPCKIIEESYSKAVPQASMLQLTAATTPILPGEISINAKIEAIFNY</sequence>
<dbReference type="RefSeq" id="WP_216457078.1">
    <property type="nucleotide sequence ID" value="NZ_JAHLQL010000003.1"/>
</dbReference>
<dbReference type="EMBL" id="JAHLQL010000003">
    <property type="protein sequence ID" value="MBU5592252.1"/>
    <property type="molecule type" value="Genomic_DNA"/>
</dbReference>
<dbReference type="PANTHER" id="PTHR34387:SF1">
    <property type="entry name" value="PERIPLASMIC IMMUNOGENIC PROTEIN"/>
    <property type="match status" value="1"/>
</dbReference>
<dbReference type="Pfam" id="PF04402">
    <property type="entry name" value="SIMPL"/>
    <property type="match status" value="1"/>
</dbReference>
<evidence type="ECO:0000313" key="2">
    <source>
        <dbReference type="Proteomes" id="UP000736583"/>
    </source>
</evidence>
<accession>A0ABS6F3Y1</accession>
<name>A0ABS6F3Y1_9CLOT</name>
<proteinExistence type="predicted"/>
<organism evidence="1 2">
    <name type="scientific">Clostridium simiarum</name>
    <dbReference type="NCBI Taxonomy" id="2841506"/>
    <lineage>
        <taxon>Bacteria</taxon>
        <taxon>Bacillati</taxon>
        <taxon>Bacillota</taxon>
        <taxon>Clostridia</taxon>
        <taxon>Eubacteriales</taxon>
        <taxon>Clostridiaceae</taxon>
        <taxon>Clostridium</taxon>
    </lineage>
</organism>
<reference evidence="1 2" key="1">
    <citation type="submission" date="2021-06" db="EMBL/GenBank/DDBJ databases">
        <authorList>
            <person name="Sun Q."/>
            <person name="Li D."/>
        </authorList>
    </citation>
    <scope>NUCLEOTIDE SEQUENCE [LARGE SCALE GENOMIC DNA]</scope>
    <source>
        <strain evidence="1 2">MSJ-4</strain>
    </source>
</reference>